<evidence type="ECO:0000256" key="3">
    <source>
        <dbReference type="ARBA" id="ARBA00022801"/>
    </source>
</evidence>
<dbReference type="Gene3D" id="2.60.120.260">
    <property type="entry name" value="Galactose-binding domain-like"/>
    <property type="match status" value="1"/>
</dbReference>
<dbReference type="SUPFAM" id="SSF49785">
    <property type="entry name" value="Galactose-binding domain-like"/>
    <property type="match status" value="1"/>
</dbReference>
<dbReference type="Pfam" id="PF13582">
    <property type="entry name" value="Reprolysin_3"/>
    <property type="match status" value="1"/>
</dbReference>
<dbReference type="Gene3D" id="2.60.40.10">
    <property type="entry name" value="Immunoglobulins"/>
    <property type="match status" value="1"/>
</dbReference>
<accession>A0ABU9HXU5</accession>
<dbReference type="InterPro" id="IPR024079">
    <property type="entry name" value="MetalloPept_cat_dom_sf"/>
</dbReference>
<evidence type="ECO:0000313" key="6">
    <source>
        <dbReference type="EMBL" id="MEL1244720.1"/>
    </source>
</evidence>
<dbReference type="InterPro" id="IPR002884">
    <property type="entry name" value="P_dom"/>
</dbReference>
<dbReference type="InterPro" id="IPR013783">
    <property type="entry name" value="Ig-like_fold"/>
</dbReference>
<dbReference type="RefSeq" id="WP_341697036.1">
    <property type="nucleotide sequence ID" value="NZ_JBBYHR010000005.1"/>
</dbReference>
<keyword evidence="3" id="KW-0378">Hydrolase</keyword>
<dbReference type="InterPro" id="IPR008979">
    <property type="entry name" value="Galactose-bd-like_sf"/>
</dbReference>
<dbReference type="NCBIfam" id="TIGR04183">
    <property type="entry name" value="Por_Secre_tail"/>
    <property type="match status" value="1"/>
</dbReference>
<evidence type="ECO:0000256" key="1">
    <source>
        <dbReference type="ARBA" id="ARBA00022670"/>
    </source>
</evidence>
<protein>
    <submittedName>
        <fullName evidence="6">Reprolysin-like metallopeptidase</fullName>
    </submittedName>
</protein>
<feature type="region of interest" description="Disordered" evidence="4">
    <location>
        <begin position="465"/>
        <end position="485"/>
    </location>
</feature>
<comment type="caution">
    <text evidence="6">The sequence shown here is derived from an EMBL/GenBank/DDBJ whole genome shotgun (WGS) entry which is preliminary data.</text>
</comment>
<dbReference type="Pfam" id="PF18962">
    <property type="entry name" value="Por_Secre_tail"/>
    <property type="match status" value="1"/>
</dbReference>
<evidence type="ECO:0000256" key="4">
    <source>
        <dbReference type="SAM" id="MobiDB-lite"/>
    </source>
</evidence>
<evidence type="ECO:0000256" key="2">
    <source>
        <dbReference type="ARBA" id="ARBA00022729"/>
    </source>
</evidence>
<organism evidence="6 7">
    <name type="scientific">Flavobacterium arundinis</name>
    <dbReference type="NCBI Taxonomy" id="3139143"/>
    <lineage>
        <taxon>Bacteria</taxon>
        <taxon>Pseudomonadati</taxon>
        <taxon>Bacteroidota</taxon>
        <taxon>Flavobacteriia</taxon>
        <taxon>Flavobacteriales</taxon>
        <taxon>Flavobacteriaceae</taxon>
        <taxon>Flavobacterium</taxon>
    </lineage>
</organism>
<keyword evidence="2" id="KW-0732">Signal</keyword>
<keyword evidence="1" id="KW-0645">Protease</keyword>
<sequence length="884" mass="93711">MKRILLSFILLFSFTFGYSQSAVWSPVPKERLAVANKLDRGSTPMAFSTFRINLPELESRLLAAPPRNSGQMSAVIIPFPTGEGKLENFRVYEASVMHPDLAAQHPDIKSYVGQGIENPAATVRFSITIFGVHAMILSDKGTSYTDPYTTDLQNYIAYKKSSLKAPRTFHCDVASESLDAVPPPPPSAQANDGLFRTYRLALACTVEYAAFQINAAGVGAGTLAQKKAAVLAAMNVTMTRVNGLYEKDMSLTMQIVPTNENVIFVTSDNLTNNDESIMIDEIQQIMNAGIGSANYDIGHVVGTSDGGIASLGCVCSSFKAQGVTGNPSPVGDSFDIDYVAHEMGHQFGANHSFNNSYQRSASNAVEPGSGSTIMAYAGISPPNVQSNSDDYFHAISLAQMFTFVNNDGGCAAEVANNNNPPVIAALPNYTIPKSTAFILKGNATDADGDALTYCWEQTNANGAPSTVDVTPLPTSTTGPNFRSLNPSVSPNRYMPVLSSVINNNLTPTWEVVPSVGRTMNFALTVRDNNTPNGGQTARSNMTVTVSNSAGPFAVTSQSAANLSWNQGSTQTITWNVAGTTANNINTANVNIRLSTDGGLTFPTVLAANTPNDGTQDITAPNVSAPFCRIMVEAVGNIYYAVNPTPFAIGVTVVTTCNTYTNTTAVAIPDNSANYTLSTINVPASAIISNVKIGVNITHPYISDLGIIVARPDNTQATLWEGQCGDSSNINVTFSDSGSGVSCGSPTTGTILPVNPLSVFAGQQAQGNWILAFADFGLGDTGTLNSWSVEVCSQTINATSSFGLQDFTLYPNPNTGSFTVSFTSDTGNAIKVGVHDMRGRQVFENSYENTGLFSGNVNLSNIQSGVYLVTVQDGARREVRKIVVN</sequence>
<gene>
    <name evidence="6" type="ORF">AAEO56_10645</name>
</gene>
<evidence type="ECO:0000259" key="5">
    <source>
        <dbReference type="PROSITE" id="PS51829"/>
    </source>
</evidence>
<evidence type="ECO:0000313" key="7">
    <source>
        <dbReference type="Proteomes" id="UP001464555"/>
    </source>
</evidence>
<dbReference type="Proteomes" id="UP001464555">
    <property type="component" value="Unassembled WGS sequence"/>
</dbReference>
<dbReference type="InterPro" id="IPR026444">
    <property type="entry name" value="Secre_tail"/>
</dbReference>
<dbReference type="PROSITE" id="PS51829">
    <property type="entry name" value="P_HOMO_B"/>
    <property type="match status" value="1"/>
</dbReference>
<dbReference type="SUPFAM" id="SSF55486">
    <property type="entry name" value="Metalloproteases ('zincins'), catalytic domain"/>
    <property type="match status" value="1"/>
</dbReference>
<proteinExistence type="predicted"/>
<dbReference type="Gene3D" id="3.40.390.10">
    <property type="entry name" value="Collagenase (Catalytic Domain)"/>
    <property type="match status" value="1"/>
</dbReference>
<feature type="domain" description="P/Homo B" evidence="5">
    <location>
        <begin position="641"/>
        <end position="796"/>
    </location>
</feature>
<dbReference type="Pfam" id="PF01483">
    <property type="entry name" value="P_proprotein"/>
    <property type="match status" value="1"/>
</dbReference>
<reference evidence="6 7" key="1">
    <citation type="submission" date="2024-04" db="EMBL/GenBank/DDBJ databases">
        <title>Flavobacterium sp. DGU11 16S ribosomal RNA gene Genome sequencing and assembly.</title>
        <authorList>
            <person name="Park S."/>
        </authorList>
    </citation>
    <scope>NUCLEOTIDE SEQUENCE [LARGE SCALE GENOMIC DNA]</scope>
    <source>
        <strain evidence="6 7">DGU11</strain>
    </source>
</reference>
<dbReference type="EMBL" id="JBBYHR010000005">
    <property type="protein sequence ID" value="MEL1244720.1"/>
    <property type="molecule type" value="Genomic_DNA"/>
</dbReference>
<keyword evidence="7" id="KW-1185">Reference proteome</keyword>
<name>A0ABU9HXU5_9FLAO</name>